<sequence length="41" mass="4834">MSTVREKGQETITPKVQRKQRKENGWGVQSNKWKHKEVEPA</sequence>
<organism evidence="2">
    <name type="scientific">Anguilla anguilla</name>
    <name type="common">European freshwater eel</name>
    <name type="synonym">Muraena anguilla</name>
    <dbReference type="NCBI Taxonomy" id="7936"/>
    <lineage>
        <taxon>Eukaryota</taxon>
        <taxon>Metazoa</taxon>
        <taxon>Chordata</taxon>
        <taxon>Craniata</taxon>
        <taxon>Vertebrata</taxon>
        <taxon>Euteleostomi</taxon>
        <taxon>Actinopterygii</taxon>
        <taxon>Neopterygii</taxon>
        <taxon>Teleostei</taxon>
        <taxon>Anguilliformes</taxon>
        <taxon>Anguillidae</taxon>
        <taxon>Anguilla</taxon>
    </lineage>
</organism>
<evidence type="ECO:0000313" key="2">
    <source>
        <dbReference type="EMBL" id="JAH17977.1"/>
    </source>
</evidence>
<name>A0A0E9QNC1_ANGAN</name>
<reference evidence="2" key="2">
    <citation type="journal article" date="2015" name="Fish Shellfish Immunol.">
        <title>Early steps in the European eel (Anguilla anguilla)-Vibrio vulnificus interaction in the gills: Role of the RtxA13 toxin.</title>
        <authorList>
            <person name="Callol A."/>
            <person name="Pajuelo D."/>
            <person name="Ebbesson L."/>
            <person name="Teles M."/>
            <person name="MacKenzie S."/>
            <person name="Amaro C."/>
        </authorList>
    </citation>
    <scope>NUCLEOTIDE SEQUENCE</scope>
</reference>
<dbReference type="EMBL" id="GBXM01090600">
    <property type="protein sequence ID" value="JAH17977.1"/>
    <property type="molecule type" value="Transcribed_RNA"/>
</dbReference>
<accession>A0A0E9QNC1</accession>
<proteinExistence type="predicted"/>
<dbReference type="AlphaFoldDB" id="A0A0E9QNC1"/>
<protein>
    <submittedName>
        <fullName evidence="2">Uncharacterized protein</fullName>
    </submittedName>
</protein>
<evidence type="ECO:0000256" key="1">
    <source>
        <dbReference type="SAM" id="MobiDB-lite"/>
    </source>
</evidence>
<reference evidence="2" key="1">
    <citation type="submission" date="2014-11" db="EMBL/GenBank/DDBJ databases">
        <authorList>
            <person name="Amaro Gonzalez C."/>
        </authorList>
    </citation>
    <scope>NUCLEOTIDE SEQUENCE</scope>
</reference>
<feature type="region of interest" description="Disordered" evidence="1">
    <location>
        <begin position="1"/>
        <end position="41"/>
    </location>
</feature>